<dbReference type="Gene3D" id="3.30.420.10">
    <property type="entry name" value="Ribonuclease H-like superfamily/Ribonuclease H"/>
    <property type="match status" value="1"/>
</dbReference>
<organism evidence="1">
    <name type="scientific">Anoplophora glabripennis</name>
    <name type="common">Asian longhorn beetle</name>
    <name type="synonym">Anoplophora nobilis</name>
    <dbReference type="NCBI Taxonomy" id="217634"/>
    <lineage>
        <taxon>Eukaryota</taxon>
        <taxon>Metazoa</taxon>
        <taxon>Ecdysozoa</taxon>
        <taxon>Arthropoda</taxon>
        <taxon>Hexapoda</taxon>
        <taxon>Insecta</taxon>
        <taxon>Pterygota</taxon>
        <taxon>Neoptera</taxon>
        <taxon>Endopterygota</taxon>
        <taxon>Coleoptera</taxon>
        <taxon>Polyphaga</taxon>
        <taxon>Cucujiformia</taxon>
        <taxon>Chrysomeloidea</taxon>
        <taxon>Cerambycidae</taxon>
        <taxon>Lamiinae</taxon>
        <taxon>Lamiini</taxon>
        <taxon>Anoplophora</taxon>
    </lineage>
</organism>
<dbReference type="GO" id="GO:0003676">
    <property type="term" value="F:nucleic acid binding"/>
    <property type="evidence" value="ECO:0007669"/>
    <property type="project" value="InterPro"/>
</dbReference>
<evidence type="ECO:0000313" key="1">
    <source>
        <dbReference type="EMBL" id="JAB63256.1"/>
    </source>
</evidence>
<dbReference type="PANTHER" id="PTHR47326:SF1">
    <property type="entry name" value="HTH PSQ-TYPE DOMAIN-CONTAINING PROTEIN"/>
    <property type="match status" value="1"/>
</dbReference>
<dbReference type="AlphaFoldDB" id="V5I868"/>
<protein>
    <submittedName>
        <fullName evidence="1">Transposable element Tc1 transposase</fullName>
    </submittedName>
</protein>
<dbReference type="EMBL" id="GALX01005210">
    <property type="protein sequence ID" value="JAB63256.1"/>
    <property type="molecule type" value="Transcribed_RNA"/>
</dbReference>
<dbReference type="PANTHER" id="PTHR47326">
    <property type="entry name" value="TRANSPOSABLE ELEMENT TC3 TRANSPOSASE-LIKE PROTEIN"/>
    <property type="match status" value="1"/>
</dbReference>
<proteinExistence type="predicted"/>
<accession>V5I868</accession>
<dbReference type="InterPro" id="IPR036397">
    <property type="entry name" value="RNaseH_sf"/>
</dbReference>
<sequence>MVLSERQRIEILILLGCGDKIRSQAEVRDLFNAKYPENQISQGTVSKIFHKFEEHGTVQTLPKTGRARALNEEKKLDIALELVENPHTSTVSLARNHDASRTAIRMFLKQEKYHPYKVCLVQELLEDDYDRRLQFCEEMMRRCDDNNGFQRDVLFSDEATFYLNGVVNRHNYRFWSQENPHWTCESHTQHPQKVNVWAGIINNRILGPFFFEENLTAARYLDFLTFDLIPALAVIFPHEIDPDIPNERIWFQQDGAPPHFGIDVRRYLDEMFPNRWIGRRGTVEWPPRSPDLTPLDYFLWGYLKERVYQDRPDNIENLKNKIRAEMHNLPAEVIQNAVDSFYYRLGECQIVNGGHFQHLRH</sequence>
<reference evidence="1" key="1">
    <citation type="submission" date="2013-07" db="EMBL/GenBank/DDBJ databases">
        <title>Midgut Transcriptome Profiling of Anoplphora glabripennis, a Lignocellulose Degrading, Wood-Boring Cerambycid.</title>
        <authorList>
            <person name="Scully E.D."/>
            <person name="Hoover K."/>
            <person name="Carlson J.E."/>
            <person name="Tien M."/>
            <person name="Geib S.M."/>
        </authorList>
    </citation>
    <scope>NUCLEOTIDE SEQUENCE</scope>
</reference>
<gene>
    <name evidence="1" type="primary">TC1A</name>
</gene>
<name>V5I868_ANOGL</name>